<name>A0A388LNL6_CHABU</name>
<proteinExistence type="predicted"/>
<keyword evidence="3" id="KW-1185">Reference proteome</keyword>
<dbReference type="Gramene" id="GBG83940">
    <property type="protein sequence ID" value="GBG83940"/>
    <property type="gene ID" value="CBR_g37812"/>
</dbReference>
<sequence>MPAVTRSMTGDMDRKEGETEAAYEARMLDLTAEMKKRTDAATAARKKKEEDLEEQRRLAEEQHKKGEAAAAKAADEERVRRRQGLFKEECALHALAADWRKEAEGEAANDCRSKLAVLLTRVMDPLATCIAQQEDIYSLDHVFARNILFECKLFHGDPNQITGVDGTWHATPVGLLLHADLSLLHVRAGLSQQFPVLPDGSGRASGIYVGFSWKKKINEDTTFPATVVQLEWSHADRQMQLSVVGELDVGEAVNAILLIRTDERMKHHLSGLMCPLRLPVRLWMSSRTWFHLGVGFLHERSPECRHETSVAVVDDVFQYVVVANPAGVQEAHKFRSRGVVLAREKLCVLTRSVNDREDVVVPEAVAGKQTGDVHSNGEAGFPWDGQRAQLTVGIAVVGLASTTNFARVAIPSDIGNEVGPLESLPKSCDSPIDSEMAGESRFVVLAEKASPKTTVSWDTQ</sequence>
<feature type="compositionally biased region" description="Basic and acidic residues" evidence="1">
    <location>
        <begin position="47"/>
        <end position="77"/>
    </location>
</feature>
<dbReference type="Proteomes" id="UP000265515">
    <property type="component" value="Unassembled WGS sequence"/>
</dbReference>
<evidence type="ECO:0000256" key="1">
    <source>
        <dbReference type="SAM" id="MobiDB-lite"/>
    </source>
</evidence>
<feature type="region of interest" description="Disordered" evidence="1">
    <location>
        <begin position="36"/>
        <end position="77"/>
    </location>
</feature>
<organism evidence="2 3">
    <name type="scientific">Chara braunii</name>
    <name type="common">Braun's stonewort</name>
    <dbReference type="NCBI Taxonomy" id="69332"/>
    <lineage>
        <taxon>Eukaryota</taxon>
        <taxon>Viridiplantae</taxon>
        <taxon>Streptophyta</taxon>
        <taxon>Charophyceae</taxon>
        <taxon>Charales</taxon>
        <taxon>Characeae</taxon>
        <taxon>Chara</taxon>
    </lineage>
</organism>
<protein>
    <submittedName>
        <fullName evidence="2">Uncharacterized protein</fullName>
    </submittedName>
</protein>
<comment type="caution">
    <text evidence="2">The sequence shown here is derived from an EMBL/GenBank/DDBJ whole genome shotgun (WGS) entry which is preliminary data.</text>
</comment>
<dbReference type="EMBL" id="BFEA01000458">
    <property type="protein sequence ID" value="GBG83940.1"/>
    <property type="molecule type" value="Genomic_DNA"/>
</dbReference>
<dbReference type="AlphaFoldDB" id="A0A388LNL6"/>
<evidence type="ECO:0000313" key="3">
    <source>
        <dbReference type="Proteomes" id="UP000265515"/>
    </source>
</evidence>
<accession>A0A388LNL6</accession>
<reference evidence="2 3" key="1">
    <citation type="journal article" date="2018" name="Cell">
        <title>The Chara Genome: Secondary Complexity and Implications for Plant Terrestrialization.</title>
        <authorList>
            <person name="Nishiyama T."/>
            <person name="Sakayama H."/>
            <person name="Vries J.D."/>
            <person name="Buschmann H."/>
            <person name="Saint-Marcoux D."/>
            <person name="Ullrich K.K."/>
            <person name="Haas F.B."/>
            <person name="Vanderstraeten L."/>
            <person name="Becker D."/>
            <person name="Lang D."/>
            <person name="Vosolsobe S."/>
            <person name="Rombauts S."/>
            <person name="Wilhelmsson P.K.I."/>
            <person name="Janitza P."/>
            <person name="Kern R."/>
            <person name="Heyl A."/>
            <person name="Rumpler F."/>
            <person name="Villalobos L.I.A.C."/>
            <person name="Clay J.M."/>
            <person name="Skokan R."/>
            <person name="Toyoda A."/>
            <person name="Suzuki Y."/>
            <person name="Kagoshima H."/>
            <person name="Schijlen E."/>
            <person name="Tajeshwar N."/>
            <person name="Catarino B."/>
            <person name="Hetherington A.J."/>
            <person name="Saltykova A."/>
            <person name="Bonnot C."/>
            <person name="Breuninger H."/>
            <person name="Symeonidi A."/>
            <person name="Radhakrishnan G.V."/>
            <person name="Van Nieuwerburgh F."/>
            <person name="Deforce D."/>
            <person name="Chang C."/>
            <person name="Karol K.G."/>
            <person name="Hedrich R."/>
            <person name="Ulvskov P."/>
            <person name="Glockner G."/>
            <person name="Delwiche C.F."/>
            <person name="Petrasek J."/>
            <person name="Van de Peer Y."/>
            <person name="Friml J."/>
            <person name="Beilby M."/>
            <person name="Dolan L."/>
            <person name="Kohara Y."/>
            <person name="Sugano S."/>
            <person name="Fujiyama A."/>
            <person name="Delaux P.-M."/>
            <person name="Quint M."/>
            <person name="TheiBen G."/>
            <person name="Hagemann M."/>
            <person name="Harholt J."/>
            <person name="Dunand C."/>
            <person name="Zachgo S."/>
            <person name="Langdale J."/>
            <person name="Maumus F."/>
            <person name="Straeten D.V.D."/>
            <person name="Gould S.B."/>
            <person name="Rensing S.A."/>
        </authorList>
    </citation>
    <scope>NUCLEOTIDE SEQUENCE [LARGE SCALE GENOMIC DNA]</scope>
    <source>
        <strain evidence="2 3">S276</strain>
    </source>
</reference>
<gene>
    <name evidence="2" type="ORF">CBR_g37812</name>
</gene>
<evidence type="ECO:0000313" key="2">
    <source>
        <dbReference type="EMBL" id="GBG83940.1"/>
    </source>
</evidence>